<keyword evidence="2" id="KW-0472">Membrane</keyword>
<feature type="transmembrane region" description="Helical" evidence="2">
    <location>
        <begin position="109"/>
        <end position="129"/>
    </location>
</feature>
<evidence type="ECO:0000313" key="4">
    <source>
        <dbReference type="Proteomes" id="UP000199406"/>
    </source>
</evidence>
<name>A0A1G7HC92_9ACTN</name>
<dbReference type="OrthoDB" id="9878729at2"/>
<keyword evidence="2" id="KW-0812">Transmembrane</keyword>
<keyword evidence="2" id="KW-1133">Transmembrane helix</keyword>
<reference evidence="4" key="1">
    <citation type="submission" date="2016-10" db="EMBL/GenBank/DDBJ databases">
        <authorList>
            <person name="Varghese N."/>
            <person name="Submissions S."/>
        </authorList>
    </citation>
    <scope>NUCLEOTIDE SEQUENCE [LARGE SCALE GENOMIC DNA]</scope>
    <source>
        <strain evidence="4">DSM 44268</strain>
    </source>
</reference>
<dbReference type="STRING" id="1550231.SAMN05660662_0510"/>
<feature type="transmembrane region" description="Helical" evidence="2">
    <location>
        <begin position="135"/>
        <end position="153"/>
    </location>
</feature>
<sequence>MPDVPTTETDAARPPLPVRLPVPGADVAEATATLTELSRRLAQQRPRHHGLLELTVRRSGEVRLTRTHQANSRFPIVYPTVTGRLVAEPAAVHLVGEARPSRFHVRTTAGMAVAGVPLLFAGLTALFGLDTDGNVARILLLLLVVGAVAVVRWEARRPRRGFPAEVHGLLQGLTDELAPDRPPAAGPAADGR</sequence>
<accession>A0A1G7HC92</accession>
<gene>
    <name evidence="3" type="ORF">SAMN05660662_0510</name>
</gene>
<evidence type="ECO:0000313" key="3">
    <source>
        <dbReference type="EMBL" id="SDE97981.1"/>
    </source>
</evidence>
<evidence type="ECO:0000256" key="2">
    <source>
        <dbReference type="SAM" id="Phobius"/>
    </source>
</evidence>
<organism evidence="3 4">
    <name type="scientific">Blastococcus aurantiacus</name>
    <dbReference type="NCBI Taxonomy" id="1550231"/>
    <lineage>
        <taxon>Bacteria</taxon>
        <taxon>Bacillati</taxon>
        <taxon>Actinomycetota</taxon>
        <taxon>Actinomycetes</taxon>
        <taxon>Geodermatophilales</taxon>
        <taxon>Geodermatophilaceae</taxon>
        <taxon>Blastococcus</taxon>
    </lineage>
</organism>
<feature type="region of interest" description="Disordered" evidence="1">
    <location>
        <begin position="173"/>
        <end position="192"/>
    </location>
</feature>
<dbReference type="AlphaFoldDB" id="A0A1G7HC92"/>
<keyword evidence="4" id="KW-1185">Reference proteome</keyword>
<dbReference type="Proteomes" id="UP000199406">
    <property type="component" value="Unassembled WGS sequence"/>
</dbReference>
<proteinExistence type="predicted"/>
<protein>
    <submittedName>
        <fullName evidence="3">Uncharacterized protein</fullName>
    </submittedName>
</protein>
<evidence type="ECO:0000256" key="1">
    <source>
        <dbReference type="SAM" id="MobiDB-lite"/>
    </source>
</evidence>
<dbReference type="EMBL" id="FNBT01000001">
    <property type="protein sequence ID" value="SDE97981.1"/>
    <property type="molecule type" value="Genomic_DNA"/>
</dbReference>
<dbReference type="RefSeq" id="WP_091763549.1">
    <property type="nucleotide sequence ID" value="NZ_FNBT01000001.1"/>
</dbReference>